<evidence type="ECO:0000313" key="1">
    <source>
        <dbReference type="EMBL" id="KAI9900252.1"/>
    </source>
</evidence>
<dbReference type="Proteomes" id="UP001163324">
    <property type="component" value="Chromosome 4"/>
</dbReference>
<gene>
    <name evidence="1" type="ORF">N3K66_004514</name>
</gene>
<reference evidence="1" key="1">
    <citation type="submission" date="2022-10" db="EMBL/GenBank/DDBJ databases">
        <title>Complete Genome of Trichothecium roseum strain YXFP-22015, a Plant Pathogen Isolated from Citrus.</title>
        <authorList>
            <person name="Wang Y."/>
            <person name="Zhu L."/>
        </authorList>
    </citation>
    <scope>NUCLEOTIDE SEQUENCE</scope>
    <source>
        <strain evidence="1">YXFP-22015</strain>
    </source>
</reference>
<keyword evidence="2" id="KW-1185">Reference proteome</keyword>
<evidence type="ECO:0000313" key="2">
    <source>
        <dbReference type="Proteomes" id="UP001163324"/>
    </source>
</evidence>
<dbReference type="EMBL" id="CM047943">
    <property type="protein sequence ID" value="KAI9900252.1"/>
    <property type="molecule type" value="Genomic_DNA"/>
</dbReference>
<name>A0ACC0V201_9HYPO</name>
<organism evidence="1 2">
    <name type="scientific">Trichothecium roseum</name>
    <dbReference type="NCBI Taxonomy" id="47278"/>
    <lineage>
        <taxon>Eukaryota</taxon>
        <taxon>Fungi</taxon>
        <taxon>Dikarya</taxon>
        <taxon>Ascomycota</taxon>
        <taxon>Pezizomycotina</taxon>
        <taxon>Sordariomycetes</taxon>
        <taxon>Hypocreomycetidae</taxon>
        <taxon>Hypocreales</taxon>
        <taxon>Hypocreales incertae sedis</taxon>
        <taxon>Trichothecium</taxon>
    </lineage>
</organism>
<sequence length="212" mass="22248">MIARTIRPVALIIDATHGTGLATAWALAKEHSYHVIIGTRNIKAGEKIVTEFHQEGLQASVLELDLTSETSVKLAIATIECEHNCLDVLVNNVDGADALSEGLLPLLREARAGPPRVVFVSGSADKSLGMTAPYGASRTDVKALTTSFDRKLADVGGKSNAVCSRYAGAGVPVKGPQGEKTEDSVRLLVRMATIGADGPSATFSNSQGIVPW</sequence>
<proteinExistence type="predicted"/>
<protein>
    <submittedName>
        <fullName evidence="1">Uncharacterized protein</fullName>
    </submittedName>
</protein>
<accession>A0ACC0V201</accession>
<comment type="caution">
    <text evidence="1">The sequence shown here is derived from an EMBL/GenBank/DDBJ whole genome shotgun (WGS) entry which is preliminary data.</text>
</comment>